<name>A0A1B8SK19_9MYCO</name>
<dbReference type="InterPro" id="IPR023840">
    <property type="entry name" value="T7SS_Rv3446c"/>
</dbReference>
<accession>A0A1B8SK19</accession>
<evidence type="ECO:0000313" key="1">
    <source>
        <dbReference type="EMBL" id="OBY33069.1"/>
    </source>
</evidence>
<organism evidence="1 2">
    <name type="scientific">Mycolicibacter kumamotonensis</name>
    <dbReference type="NCBI Taxonomy" id="354243"/>
    <lineage>
        <taxon>Bacteria</taxon>
        <taxon>Bacillati</taxon>
        <taxon>Actinomycetota</taxon>
        <taxon>Actinomycetes</taxon>
        <taxon>Mycobacteriales</taxon>
        <taxon>Mycobacteriaceae</taxon>
        <taxon>Mycolicibacter</taxon>
    </lineage>
</organism>
<evidence type="ECO:0008006" key="3">
    <source>
        <dbReference type="Google" id="ProtNLM"/>
    </source>
</evidence>
<reference evidence="1 2" key="1">
    <citation type="submission" date="2015-06" db="EMBL/GenBank/DDBJ databases">
        <title>Genome sequence of Mycobacterium kumamotonense strain Roo.</title>
        <authorList>
            <person name="Greninger A.L."/>
            <person name="Cunningham G."/>
            <person name="Miller S."/>
        </authorList>
    </citation>
    <scope>NUCLEOTIDE SEQUENCE [LARGE SCALE GENOMIC DNA]</scope>
    <source>
        <strain evidence="1 2">Roo</strain>
    </source>
</reference>
<dbReference type="AlphaFoldDB" id="A0A1B8SK19"/>
<proteinExistence type="predicted"/>
<keyword evidence="2" id="KW-1185">Reference proteome</keyword>
<dbReference type="Proteomes" id="UP000092668">
    <property type="component" value="Unassembled WGS sequence"/>
</dbReference>
<dbReference type="OrthoDB" id="4760221at2"/>
<gene>
    <name evidence="1" type="ORF">ACT18_04380</name>
</gene>
<comment type="caution">
    <text evidence="1">The sequence shown here is derived from an EMBL/GenBank/DDBJ whole genome shotgun (WGS) entry which is preliminary data.</text>
</comment>
<protein>
    <recommendedName>
        <fullName evidence="3">Type VII secretion-associated protein</fullName>
    </recommendedName>
</protein>
<dbReference type="PATRIC" id="fig|354243.3.peg.925"/>
<dbReference type="RefSeq" id="WP_065287242.1">
    <property type="nucleotide sequence ID" value="NZ_LFOE01000003.1"/>
</dbReference>
<sequence length="386" mass="40380">MTHRAVIEVGPATIRRSCCDTESADAAAALEWIDDPVALVDGEPVEVPELLRSVLACPVTVETIEIIHPSWWPARRVELVVTVAHALADDVVTRPRFALLRQAFRAAVVIEIAARLVAITAAGIVAEPRIGAPEEVAEAVARRVTAAVRDRGAVLIDAPIGVGGAQALADMIAERLPGEVTIIDELPVSRAEPRPTNPEPAPAPARTGGRLWVPLTAAAVLSVVAVGVHAHPDTATALTNLVEGRVAVQVPADWSLRRVTAGPGSARVEVVSPDDPRLMLHITQAPAGGETLAAIAEPLQRAMELAEAETPGVFVGFDPAGSSAGRPAVTYREVRTDHHVDWAVLVDRAVRIGIGCQSGPDGADALRAVCEQAVRSAHALGSPPAR</sequence>
<dbReference type="STRING" id="354243.BST28_05265"/>
<dbReference type="EMBL" id="LFOE01000003">
    <property type="protein sequence ID" value="OBY33069.1"/>
    <property type="molecule type" value="Genomic_DNA"/>
</dbReference>
<dbReference type="NCBIfam" id="TIGR03931">
    <property type="entry name" value="T7SS_Rv3446c"/>
    <property type="match status" value="1"/>
</dbReference>
<evidence type="ECO:0000313" key="2">
    <source>
        <dbReference type="Proteomes" id="UP000092668"/>
    </source>
</evidence>